<gene>
    <name evidence="1" type="ORF">OSTQU699_LOCUS2121</name>
</gene>
<name>A0A8S1IPQ7_9CHLO</name>
<dbReference type="AlphaFoldDB" id="A0A8S1IPQ7"/>
<protein>
    <submittedName>
        <fullName evidence="1">Uncharacterized protein</fullName>
    </submittedName>
</protein>
<dbReference type="EMBL" id="CAJHUC010000540">
    <property type="protein sequence ID" value="CAD7696760.1"/>
    <property type="molecule type" value="Genomic_DNA"/>
</dbReference>
<dbReference type="Proteomes" id="UP000708148">
    <property type="component" value="Unassembled WGS sequence"/>
</dbReference>
<evidence type="ECO:0000313" key="2">
    <source>
        <dbReference type="Proteomes" id="UP000708148"/>
    </source>
</evidence>
<reference evidence="1" key="1">
    <citation type="submission" date="2020-12" db="EMBL/GenBank/DDBJ databases">
        <authorList>
            <person name="Iha C."/>
        </authorList>
    </citation>
    <scope>NUCLEOTIDE SEQUENCE</scope>
</reference>
<sequence>MAKESERTCDVALGSSATARAVNHWIRSILCRRSPEWGVLCRLRKDPREGVRMQDWNDLICNVGASVEWMILGTCSHFTTRQRFFQSCGLSFIDFFPPPTPAGSEVPGWRVCSKQHGQWILQD</sequence>
<accession>A0A8S1IPQ7</accession>
<proteinExistence type="predicted"/>
<evidence type="ECO:0000313" key="1">
    <source>
        <dbReference type="EMBL" id="CAD7696760.1"/>
    </source>
</evidence>
<organism evidence="1 2">
    <name type="scientific">Ostreobium quekettii</name>
    <dbReference type="NCBI Taxonomy" id="121088"/>
    <lineage>
        <taxon>Eukaryota</taxon>
        <taxon>Viridiplantae</taxon>
        <taxon>Chlorophyta</taxon>
        <taxon>core chlorophytes</taxon>
        <taxon>Ulvophyceae</taxon>
        <taxon>TCBD clade</taxon>
        <taxon>Bryopsidales</taxon>
        <taxon>Ostreobineae</taxon>
        <taxon>Ostreobiaceae</taxon>
        <taxon>Ostreobium</taxon>
    </lineage>
</organism>
<keyword evidence="2" id="KW-1185">Reference proteome</keyword>
<comment type="caution">
    <text evidence="1">The sequence shown here is derived from an EMBL/GenBank/DDBJ whole genome shotgun (WGS) entry which is preliminary data.</text>
</comment>